<dbReference type="EMBL" id="FNFO01000005">
    <property type="protein sequence ID" value="SDL36013.1"/>
    <property type="molecule type" value="Genomic_DNA"/>
</dbReference>
<evidence type="ECO:0000313" key="3">
    <source>
        <dbReference type="EMBL" id="SDL36013.1"/>
    </source>
</evidence>
<dbReference type="Gene3D" id="3.90.1300.10">
    <property type="entry name" value="Amidase signature (AS) domain"/>
    <property type="match status" value="1"/>
</dbReference>
<evidence type="ECO:0000256" key="1">
    <source>
        <dbReference type="ARBA" id="ARBA00009199"/>
    </source>
</evidence>
<dbReference type="GO" id="GO:0003824">
    <property type="term" value="F:catalytic activity"/>
    <property type="evidence" value="ECO:0007669"/>
    <property type="project" value="InterPro"/>
</dbReference>
<dbReference type="InterPro" id="IPR000120">
    <property type="entry name" value="Amidase"/>
</dbReference>
<comment type="similarity">
    <text evidence="1">Belongs to the amidase family.</text>
</comment>
<accession>A0A1G9JFU8</accession>
<keyword evidence="4" id="KW-1185">Reference proteome</keyword>
<dbReference type="RefSeq" id="WP_089683464.1">
    <property type="nucleotide sequence ID" value="NZ_FNFO01000005.1"/>
</dbReference>
<feature type="domain" description="Amidase" evidence="2">
    <location>
        <begin position="32"/>
        <end position="479"/>
    </location>
</feature>
<dbReference type="AlphaFoldDB" id="A0A1G9JFU8"/>
<protein>
    <submittedName>
        <fullName evidence="3">Amidase</fullName>
    </submittedName>
</protein>
<dbReference type="STRING" id="1075417.SAMN05421823_105294"/>
<dbReference type="SUPFAM" id="SSF75304">
    <property type="entry name" value="Amidase signature (AS) enzymes"/>
    <property type="match status" value="1"/>
</dbReference>
<dbReference type="InterPro" id="IPR023631">
    <property type="entry name" value="Amidase_dom"/>
</dbReference>
<gene>
    <name evidence="3" type="ORF">SAMN05421823_105294</name>
</gene>
<dbReference type="OrthoDB" id="9811471at2"/>
<dbReference type="InterPro" id="IPR036928">
    <property type="entry name" value="AS_sf"/>
</dbReference>
<dbReference type="Pfam" id="PF01425">
    <property type="entry name" value="Amidase"/>
    <property type="match status" value="1"/>
</dbReference>
<proteinExistence type="inferred from homology"/>
<organism evidence="3 4">
    <name type="scientific">Catalinimonas alkaloidigena</name>
    <dbReference type="NCBI Taxonomy" id="1075417"/>
    <lineage>
        <taxon>Bacteria</taxon>
        <taxon>Pseudomonadati</taxon>
        <taxon>Bacteroidota</taxon>
        <taxon>Cytophagia</taxon>
        <taxon>Cytophagales</taxon>
        <taxon>Catalimonadaceae</taxon>
        <taxon>Catalinimonas</taxon>
    </lineage>
</organism>
<evidence type="ECO:0000313" key="4">
    <source>
        <dbReference type="Proteomes" id="UP000198510"/>
    </source>
</evidence>
<dbReference type="PROSITE" id="PS00571">
    <property type="entry name" value="AMIDASES"/>
    <property type="match status" value="1"/>
</dbReference>
<dbReference type="PANTHER" id="PTHR11895:SF7">
    <property type="entry name" value="GLUTAMYL-TRNA(GLN) AMIDOTRANSFERASE SUBUNIT A, MITOCHONDRIAL"/>
    <property type="match status" value="1"/>
</dbReference>
<dbReference type="PANTHER" id="PTHR11895">
    <property type="entry name" value="TRANSAMIDASE"/>
    <property type="match status" value="1"/>
</dbReference>
<dbReference type="Proteomes" id="UP000198510">
    <property type="component" value="Unassembled WGS sequence"/>
</dbReference>
<evidence type="ECO:0000259" key="2">
    <source>
        <dbReference type="Pfam" id="PF01425"/>
    </source>
</evidence>
<reference evidence="3 4" key="1">
    <citation type="submission" date="2016-10" db="EMBL/GenBank/DDBJ databases">
        <authorList>
            <person name="de Groot N.N."/>
        </authorList>
    </citation>
    <scope>NUCLEOTIDE SEQUENCE [LARGE SCALE GENOMIC DNA]</scope>
    <source>
        <strain evidence="3 4">DSM 25186</strain>
    </source>
</reference>
<sequence length="501" mass="53979">MATLPFPEYAHFDATGLADLIRRNELSVREVGEAAMARIERYNPALNAVVHKLYDQLDVWTQQPVAGPLAGVPFLLKDLNTAFKGAPLTAGSRALRHRVAHADSAYVRRVRAAGLVVLGLTNTPEFALMGVTEPEAYGPTRNPWQTAHTPGGSSGGAAAAVAAGMVPMAGASDGGGSIRIPAACCALFGLKPSRGRVSAAPEYGEIWQGASVPHVVSRSVRDSAAMLDLLQGAEPGDPYVITPPKRPYADEVRQEVEPLRIGWSVAHPLPQGDVHPDCQQAVAKAVRMLKEAGHTVEEVPLPWEGVQVTDAYLMMYFGEVAATVRQLRGDLGGPARPGDIEEATFTMALLGETFTAGDFAETRRQWNAIARRFGAFHERYDLMLTPTLAQPPLRVGQNQLKGMERLGLKVLNRMGAGKLLRKSGVVWDTAKKNLQAVPYTQVANLCGLPAMSVPLHWTAAGLPCGAQFIGRFGAEDVLLRLAAQLERQAPWFARRPPDYAE</sequence>
<dbReference type="InterPro" id="IPR020556">
    <property type="entry name" value="Amidase_CS"/>
</dbReference>
<name>A0A1G9JFU8_9BACT</name>